<reference evidence="1" key="1">
    <citation type="journal article" date="2023" name="Plant J.">
        <title>Genome sequences and population genomics provide insights into the demographic history, inbreeding, and mutation load of two 'living fossil' tree species of Dipteronia.</title>
        <authorList>
            <person name="Feng Y."/>
            <person name="Comes H.P."/>
            <person name="Chen J."/>
            <person name="Zhu S."/>
            <person name="Lu R."/>
            <person name="Zhang X."/>
            <person name="Li P."/>
            <person name="Qiu J."/>
            <person name="Olsen K.M."/>
            <person name="Qiu Y."/>
        </authorList>
    </citation>
    <scope>NUCLEOTIDE SEQUENCE</scope>
    <source>
        <strain evidence="1">KIB01</strain>
    </source>
</reference>
<proteinExistence type="predicted"/>
<organism evidence="1 2">
    <name type="scientific">Dipteronia dyeriana</name>
    <dbReference type="NCBI Taxonomy" id="168575"/>
    <lineage>
        <taxon>Eukaryota</taxon>
        <taxon>Viridiplantae</taxon>
        <taxon>Streptophyta</taxon>
        <taxon>Embryophyta</taxon>
        <taxon>Tracheophyta</taxon>
        <taxon>Spermatophyta</taxon>
        <taxon>Magnoliopsida</taxon>
        <taxon>eudicotyledons</taxon>
        <taxon>Gunneridae</taxon>
        <taxon>Pentapetalae</taxon>
        <taxon>rosids</taxon>
        <taxon>malvids</taxon>
        <taxon>Sapindales</taxon>
        <taxon>Sapindaceae</taxon>
        <taxon>Hippocastanoideae</taxon>
        <taxon>Acereae</taxon>
        <taxon>Dipteronia</taxon>
    </lineage>
</organism>
<gene>
    <name evidence="1" type="ORF">Ddye_004027</name>
</gene>
<sequence length="68" mass="7846">MIEYLLKKKSIIDVLNYYNMSKITVLLLTHKVRIEQHSQVENMNVKIVVNKKGNGNNQQGFGRGQSQN</sequence>
<protein>
    <submittedName>
        <fullName evidence="1">Uncharacterized protein</fullName>
    </submittedName>
</protein>
<evidence type="ECO:0000313" key="1">
    <source>
        <dbReference type="EMBL" id="KAK2665453.1"/>
    </source>
</evidence>
<keyword evidence="2" id="KW-1185">Reference proteome</keyword>
<accession>A0AAD9XUV0</accession>
<comment type="caution">
    <text evidence="1">The sequence shown here is derived from an EMBL/GenBank/DDBJ whole genome shotgun (WGS) entry which is preliminary data.</text>
</comment>
<dbReference type="AlphaFoldDB" id="A0AAD9XUV0"/>
<name>A0AAD9XUV0_9ROSI</name>
<evidence type="ECO:0000313" key="2">
    <source>
        <dbReference type="Proteomes" id="UP001280121"/>
    </source>
</evidence>
<dbReference type="EMBL" id="JANJYI010000001">
    <property type="protein sequence ID" value="KAK2665453.1"/>
    <property type="molecule type" value="Genomic_DNA"/>
</dbReference>
<dbReference type="Proteomes" id="UP001280121">
    <property type="component" value="Unassembled WGS sequence"/>
</dbReference>